<dbReference type="Gene3D" id="3.20.20.70">
    <property type="entry name" value="Aldolase class I"/>
    <property type="match status" value="1"/>
</dbReference>
<dbReference type="InterPro" id="IPR002252">
    <property type="entry name" value="Glyco_hydro_36"/>
</dbReference>
<dbReference type="Pfam" id="PF02065">
    <property type="entry name" value="Melibiase"/>
    <property type="match status" value="1"/>
</dbReference>
<evidence type="ECO:0000313" key="1">
    <source>
        <dbReference type="EMBL" id="MEG3615411.1"/>
    </source>
</evidence>
<dbReference type="InterPro" id="IPR017853">
    <property type="entry name" value="GH"/>
</dbReference>
<proteinExistence type="predicted"/>
<keyword evidence="1" id="KW-0378">Hydrolase</keyword>
<keyword evidence="2" id="KW-1185">Reference proteome</keyword>
<dbReference type="SUPFAM" id="SSF51445">
    <property type="entry name" value="(Trans)glycosidases"/>
    <property type="match status" value="1"/>
</dbReference>
<gene>
    <name evidence="1" type="ORF">V5O49_09790</name>
</gene>
<dbReference type="CDD" id="cd14791">
    <property type="entry name" value="GH36"/>
    <property type="match status" value="1"/>
</dbReference>
<protein>
    <submittedName>
        <fullName evidence="1">Glycoside hydrolase family 36 protein</fullName>
    </submittedName>
</protein>
<dbReference type="EMBL" id="JBAGLP010000117">
    <property type="protein sequence ID" value="MEG3615411.1"/>
    <property type="molecule type" value="Genomic_DNA"/>
</dbReference>
<dbReference type="GO" id="GO:0016787">
    <property type="term" value="F:hydrolase activity"/>
    <property type="evidence" value="ECO:0007669"/>
    <property type="project" value="UniProtKB-KW"/>
</dbReference>
<reference evidence="1" key="2">
    <citation type="submission" date="2024-02" db="EMBL/GenBank/DDBJ databases">
        <authorList>
            <person name="Prathaban M."/>
            <person name="Mythili R."/>
            <person name="Sharmila Devi N."/>
            <person name="Sobanaa M."/>
            <person name="Prathiviraj R."/>
            <person name="Selvin J."/>
        </authorList>
    </citation>
    <scope>NUCLEOTIDE SEQUENCE</scope>
    <source>
        <strain evidence="1">MP1014</strain>
    </source>
</reference>
<dbReference type="RefSeq" id="WP_332902062.1">
    <property type="nucleotide sequence ID" value="NZ_JBAGLP010000117.1"/>
</dbReference>
<organism evidence="1 2">
    <name type="scientific">Isoptericola haloaureus</name>
    <dbReference type="NCBI Taxonomy" id="1542902"/>
    <lineage>
        <taxon>Bacteria</taxon>
        <taxon>Bacillati</taxon>
        <taxon>Actinomycetota</taxon>
        <taxon>Actinomycetes</taxon>
        <taxon>Micrococcales</taxon>
        <taxon>Promicromonosporaceae</taxon>
        <taxon>Isoptericola</taxon>
    </lineage>
</organism>
<evidence type="ECO:0000313" key="2">
    <source>
        <dbReference type="Proteomes" id="UP001310387"/>
    </source>
</evidence>
<dbReference type="InterPro" id="IPR038417">
    <property type="entry name" value="Alpga-gal_N_sf"/>
</dbReference>
<accession>A0ABU7Z7P6</accession>
<dbReference type="Proteomes" id="UP001310387">
    <property type="component" value="Unassembled WGS sequence"/>
</dbReference>
<name>A0ABU7Z7P6_9MICO</name>
<reference evidence="1" key="1">
    <citation type="journal article" date="2024" name="Antonie Van Leeuwenhoek">
        <title>Isoptericola haloaureus sp. nov., a dimorphic actinobacterium isolated from mangrove sediments of southeast India, implicating biosaline agricultural significance through nitrogen fixation and salt tolerance genes.</title>
        <authorList>
            <person name="Prathaban M."/>
            <person name="Prathiviraj R."/>
            <person name="Ravichandran M."/>
            <person name="Natarajan S.D."/>
            <person name="Sobanaa M."/>
            <person name="Hari Krishna Kumar S."/>
            <person name="Chandrasekar V."/>
            <person name="Selvin J."/>
        </authorList>
    </citation>
    <scope>NUCLEOTIDE SEQUENCE</scope>
    <source>
        <strain evidence="1">MP1014</strain>
    </source>
</reference>
<sequence length="705" mass="76143">MDSTTHDRTTLPLWERGAHLEVSWSDDSPVTAYVGHAAEDAAGRHVQPLVEILAVGHGHAHANLRHTATAVGARLRYVDHEVGTGAGRRVVTVRQRDEVTGLEVTSHLVLPDGRTSLQAWTTVHHGGEEEIVLQAVSSLVVGDPVGAGPVADVQVVEGSSEWLAESRWTTRGLRDQGMLAEAHLAVHQQQDARGSHAVVGRGAWSSGERVPAGALASRTSGLGLAWQVEHNGPWRAEIAERLTAAGDGTVSLGLFGPTDTDHAWSRVLRPGETFTSVPVSISAVVGGWQDAVAEMTRHRRHLRSAPRAGGAIVFNDYMNTLMGDPTTEKLLPLIDAAAAVGADYFCVDAGWYDDDGDWWDSVGLWEPSRARFRDGGLDRVLDHVRSAGMVPGLWLEPEVVGVRSPLADSLPHEAFLQRRGTRVVEQGRYLLDLRHESSRKHLDAVVDRLVDDMGVGYLKLDYNVTPGVGTDRAADSPGDGLLQHALAYQSWLDGVLQRHPDLVVENCASGGLRADFAMLSRLELQSTSDQQDALLYPPIAAGALVSILPEQAASWAYPQPDMSAEEIAFTMITGISGRLYLSGRLDQMDAAQRRLVREGVEVARSWDDADLDGAPFWPIGLPSWEDDWVAVGKSSATHSRIALWARSGSATTIDLTVPEGTAEILYPRAATDDWEVSEIAPGRLRVRAGAARPGARLLQITHPTG</sequence>
<dbReference type="PRINTS" id="PR00743">
    <property type="entry name" value="GLHYDRLASE36"/>
</dbReference>
<dbReference type="Gene3D" id="2.70.98.60">
    <property type="entry name" value="alpha-galactosidase from lactobacil brevis"/>
    <property type="match status" value="1"/>
</dbReference>
<comment type="caution">
    <text evidence="1">The sequence shown here is derived from an EMBL/GenBank/DDBJ whole genome shotgun (WGS) entry which is preliminary data.</text>
</comment>
<dbReference type="InterPro" id="IPR013785">
    <property type="entry name" value="Aldolase_TIM"/>
</dbReference>